<feature type="domain" description="RNA polymerase sigma-70 region 2" evidence="5">
    <location>
        <begin position="25"/>
        <end position="92"/>
    </location>
</feature>
<dbReference type="Pfam" id="PF04542">
    <property type="entry name" value="Sigma70_r2"/>
    <property type="match status" value="1"/>
</dbReference>
<dbReference type="NCBIfam" id="TIGR02937">
    <property type="entry name" value="sigma70-ECF"/>
    <property type="match status" value="1"/>
</dbReference>
<proteinExistence type="inferred from homology"/>
<evidence type="ECO:0000259" key="6">
    <source>
        <dbReference type="Pfam" id="PF08281"/>
    </source>
</evidence>
<dbReference type="InterPro" id="IPR039425">
    <property type="entry name" value="RNA_pol_sigma-70-like"/>
</dbReference>
<dbReference type="GO" id="GO:0003677">
    <property type="term" value="F:DNA binding"/>
    <property type="evidence" value="ECO:0007669"/>
    <property type="project" value="InterPro"/>
</dbReference>
<evidence type="ECO:0000256" key="4">
    <source>
        <dbReference type="ARBA" id="ARBA00023163"/>
    </source>
</evidence>
<evidence type="ECO:0000313" key="8">
    <source>
        <dbReference type="Proteomes" id="UP000184048"/>
    </source>
</evidence>
<organism evidence="7 8">
    <name type="scientific">Flavisolibacter ginsengisoli DSM 18119</name>
    <dbReference type="NCBI Taxonomy" id="1121884"/>
    <lineage>
        <taxon>Bacteria</taxon>
        <taxon>Pseudomonadati</taxon>
        <taxon>Bacteroidota</taxon>
        <taxon>Chitinophagia</taxon>
        <taxon>Chitinophagales</taxon>
        <taxon>Chitinophagaceae</taxon>
        <taxon>Flavisolibacter</taxon>
    </lineage>
</organism>
<dbReference type="InterPro" id="IPR013249">
    <property type="entry name" value="RNA_pol_sigma70_r4_t2"/>
</dbReference>
<dbReference type="Proteomes" id="UP000184048">
    <property type="component" value="Unassembled WGS sequence"/>
</dbReference>
<comment type="similarity">
    <text evidence="1">Belongs to the sigma-70 factor family. ECF subfamily.</text>
</comment>
<protein>
    <submittedName>
        <fullName evidence="7">RNA polymerase sigma-70 factor, ECF subfamily</fullName>
    </submittedName>
</protein>
<keyword evidence="4" id="KW-0804">Transcription</keyword>
<dbReference type="Gene3D" id="1.10.10.10">
    <property type="entry name" value="Winged helix-like DNA-binding domain superfamily/Winged helix DNA-binding domain"/>
    <property type="match status" value="1"/>
</dbReference>
<dbReference type="AlphaFoldDB" id="A0A1M4UDS7"/>
<evidence type="ECO:0000256" key="1">
    <source>
        <dbReference type="ARBA" id="ARBA00010641"/>
    </source>
</evidence>
<keyword evidence="3" id="KW-0731">Sigma factor</keyword>
<keyword evidence="2" id="KW-0805">Transcription regulation</keyword>
<gene>
    <name evidence="7" type="ORF">SAMN02745131_00616</name>
</gene>
<dbReference type="InterPro" id="IPR014284">
    <property type="entry name" value="RNA_pol_sigma-70_dom"/>
</dbReference>
<dbReference type="NCBIfam" id="TIGR02985">
    <property type="entry name" value="Sig70_bacteroi1"/>
    <property type="match status" value="1"/>
</dbReference>
<dbReference type="InterPro" id="IPR013325">
    <property type="entry name" value="RNA_pol_sigma_r2"/>
</dbReference>
<dbReference type="Pfam" id="PF08281">
    <property type="entry name" value="Sigma70_r4_2"/>
    <property type="match status" value="1"/>
</dbReference>
<accession>A0A1M4UDS7</accession>
<dbReference type="Gene3D" id="1.10.1740.10">
    <property type="match status" value="1"/>
</dbReference>
<evidence type="ECO:0000313" key="7">
    <source>
        <dbReference type="EMBL" id="SHE54895.1"/>
    </source>
</evidence>
<keyword evidence="8" id="KW-1185">Reference proteome</keyword>
<dbReference type="RefSeq" id="WP_072833768.1">
    <property type="nucleotide sequence ID" value="NZ_FQUU01000002.1"/>
</dbReference>
<dbReference type="InterPro" id="IPR036388">
    <property type="entry name" value="WH-like_DNA-bd_sf"/>
</dbReference>
<name>A0A1M4UDS7_9BACT</name>
<dbReference type="InterPro" id="IPR007627">
    <property type="entry name" value="RNA_pol_sigma70_r2"/>
</dbReference>
<feature type="domain" description="RNA polymerase sigma factor 70 region 4 type 2" evidence="6">
    <location>
        <begin position="123"/>
        <end position="170"/>
    </location>
</feature>
<dbReference type="GO" id="GO:0016987">
    <property type="term" value="F:sigma factor activity"/>
    <property type="evidence" value="ECO:0007669"/>
    <property type="project" value="UniProtKB-KW"/>
</dbReference>
<evidence type="ECO:0000259" key="5">
    <source>
        <dbReference type="Pfam" id="PF04542"/>
    </source>
</evidence>
<dbReference type="PANTHER" id="PTHR43133:SF46">
    <property type="entry name" value="RNA POLYMERASE SIGMA-70 FACTOR ECF SUBFAMILY"/>
    <property type="match status" value="1"/>
</dbReference>
<dbReference type="PANTHER" id="PTHR43133">
    <property type="entry name" value="RNA POLYMERASE ECF-TYPE SIGMA FACTO"/>
    <property type="match status" value="1"/>
</dbReference>
<dbReference type="InterPro" id="IPR014327">
    <property type="entry name" value="RNA_pol_sigma70_bacteroid"/>
</dbReference>
<sequence>MNNALEDKTLITRFQNGDKDAFTQLYATYSRQLYLNLVRLVKSEELAAELLQDVFIAIWEKRDSIEIQQSFRAYLFRIGENKVTDLFRRARRDKILLSKIKKIASEHYSYIEEDMIAREDAAILKKAIETLPPQRRQIFELCKLQGKTYSEVSSQLGISTSTINDHIVKGTKAVREFLYSNKQYSTSLLLFILLKDI</sequence>
<dbReference type="SUPFAM" id="SSF88659">
    <property type="entry name" value="Sigma3 and sigma4 domains of RNA polymerase sigma factors"/>
    <property type="match status" value="1"/>
</dbReference>
<dbReference type="EMBL" id="FQUU01000002">
    <property type="protein sequence ID" value="SHE54895.1"/>
    <property type="molecule type" value="Genomic_DNA"/>
</dbReference>
<dbReference type="InterPro" id="IPR013324">
    <property type="entry name" value="RNA_pol_sigma_r3/r4-like"/>
</dbReference>
<evidence type="ECO:0000256" key="2">
    <source>
        <dbReference type="ARBA" id="ARBA00023015"/>
    </source>
</evidence>
<dbReference type="OrthoDB" id="655312at2"/>
<evidence type="ECO:0000256" key="3">
    <source>
        <dbReference type="ARBA" id="ARBA00023082"/>
    </source>
</evidence>
<reference evidence="7 8" key="1">
    <citation type="submission" date="2016-11" db="EMBL/GenBank/DDBJ databases">
        <authorList>
            <person name="Jaros S."/>
            <person name="Januszkiewicz K."/>
            <person name="Wedrychowicz H."/>
        </authorList>
    </citation>
    <scope>NUCLEOTIDE SEQUENCE [LARGE SCALE GENOMIC DNA]</scope>
    <source>
        <strain evidence="7 8">DSM 18119</strain>
    </source>
</reference>
<dbReference type="STRING" id="1121884.SAMN02745131_00616"/>
<dbReference type="SUPFAM" id="SSF88946">
    <property type="entry name" value="Sigma2 domain of RNA polymerase sigma factors"/>
    <property type="match status" value="1"/>
</dbReference>
<dbReference type="GO" id="GO:0006352">
    <property type="term" value="P:DNA-templated transcription initiation"/>
    <property type="evidence" value="ECO:0007669"/>
    <property type="project" value="InterPro"/>
</dbReference>